<dbReference type="PRINTS" id="PR00625">
    <property type="entry name" value="JDOMAIN"/>
</dbReference>
<dbReference type="EMBL" id="JACBKZ010000010">
    <property type="protein sequence ID" value="KAF5941207.1"/>
    <property type="molecule type" value="Genomic_DNA"/>
</dbReference>
<accession>A0A7J7GL47</accession>
<evidence type="ECO:0000313" key="4">
    <source>
        <dbReference type="Proteomes" id="UP000593564"/>
    </source>
</evidence>
<dbReference type="PROSITE" id="PS50076">
    <property type="entry name" value="DNAJ_2"/>
    <property type="match status" value="1"/>
</dbReference>
<dbReference type="SMART" id="SM00271">
    <property type="entry name" value="DnaJ"/>
    <property type="match status" value="1"/>
</dbReference>
<dbReference type="SMART" id="SM00028">
    <property type="entry name" value="TPR"/>
    <property type="match status" value="8"/>
</dbReference>
<name>A0A7J7GL47_CAMSI</name>
<dbReference type="InterPro" id="IPR036869">
    <property type="entry name" value="J_dom_sf"/>
</dbReference>
<feature type="region of interest" description="Disordered" evidence="1">
    <location>
        <begin position="1"/>
        <end position="105"/>
    </location>
</feature>
<dbReference type="Gene3D" id="1.25.40.10">
    <property type="entry name" value="Tetratricopeptide repeat domain"/>
    <property type="match status" value="3"/>
</dbReference>
<protein>
    <recommendedName>
        <fullName evidence="2">J domain-containing protein</fullName>
    </recommendedName>
</protein>
<dbReference type="InterPro" id="IPR011990">
    <property type="entry name" value="TPR-like_helical_dom_sf"/>
</dbReference>
<organism evidence="3 4">
    <name type="scientific">Camellia sinensis</name>
    <name type="common">Tea plant</name>
    <name type="synonym">Thea sinensis</name>
    <dbReference type="NCBI Taxonomy" id="4442"/>
    <lineage>
        <taxon>Eukaryota</taxon>
        <taxon>Viridiplantae</taxon>
        <taxon>Streptophyta</taxon>
        <taxon>Embryophyta</taxon>
        <taxon>Tracheophyta</taxon>
        <taxon>Spermatophyta</taxon>
        <taxon>Magnoliopsida</taxon>
        <taxon>eudicotyledons</taxon>
        <taxon>Gunneridae</taxon>
        <taxon>Pentapetalae</taxon>
        <taxon>asterids</taxon>
        <taxon>Ericales</taxon>
        <taxon>Theaceae</taxon>
        <taxon>Camellia</taxon>
    </lineage>
</organism>
<evidence type="ECO:0000313" key="3">
    <source>
        <dbReference type="EMBL" id="KAF5941207.1"/>
    </source>
</evidence>
<dbReference type="Pfam" id="PF00226">
    <property type="entry name" value="DnaJ"/>
    <property type="match status" value="1"/>
</dbReference>
<feature type="compositionally biased region" description="Basic residues" evidence="1">
    <location>
        <begin position="78"/>
        <end position="89"/>
    </location>
</feature>
<dbReference type="CDD" id="cd06257">
    <property type="entry name" value="DnaJ"/>
    <property type="match status" value="1"/>
</dbReference>
<feature type="compositionally biased region" description="Low complexity" evidence="1">
    <location>
        <begin position="894"/>
        <end position="908"/>
    </location>
</feature>
<dbReference type="SUPFAM" id="SSF48452">
    <property type="entry name" value="TPR-like"/>
    <property type="match status" value="2"/>
</dbReference>
<dbReference type="InterPro" id="IPR001623">
    <property type="entry name" value="DnaJ_domain"/>
</dbReference>
<reference evidence="3 4" key="2">
    <citation type="submission" date="2020-07" db="EMBL/GenBank/DDBJ databases">
        <title>Genome assembly of wild tea tree DASZ reveals pedigree and selection history of tea varieties.</title>
        <authorList>
            <person name="Zhang W."/>
        </authorList>
    </citation>
    <scope>NUCLEOTIDE SEQUENCE [LARGE SCALE GENOMIC DNA]</scope>
    <source>
        <strain evidence="4">cv. G240</strain>
        <tissue evidence="3">Leaf</tissue>
    </source>
</reference>
<gene>
    <name evidence="3" type="ORF">HYC85_022374</name>
</gene>
<feature type="compositionally biased region" description="Basic and acidic residues" evidence="1">
    <location>
        <begin position="633"/>
        <end position="644"/>
    </location>
</feature>
<dbReference type="PANTHER" id="PTHR45181">
    <property type="entry name" value="HEAT SHOCK PROTEIN DNAJ WITH TETRATRICOPEPTIDE REPEAT-CONTAINING PROTEIN"/>
    <property type="match status" value="1"/>
</dbReference>
<feature type="compositionally biased region" description="Basic and acidic residues" evidence="1">
    <location>
        <begin position="925"/>
        <end position="946"/>
    </location>
</feature>
<feature type="domain" description="J" evidence="2">
    <location>
        <begin position="1383"/>
        <end position="1469"/>
    </location>
</feature>
<dbReference type="InterPro" id="IPR019734">
    <property type="entry name" value="TPR_rpt"/>
</dbReference>
<evidence type="ECO:0000259" key="2">
    <source>
        <dbReference type="PROSITE" id="PS50076"/>
    </source>
</evidence>
<sequence length="1518" mass="165655">MSPAVMDVQSPLTSPPQMQPKQQQSFTPQNPNPNPLFPFDSGSNLPEQHQSSNLGFSLPFVPRMSSEKSNSSAVSGRSKPRLVKIRRQKGSQQGKSSNNSGLKPFQSVLENSNQVNNATSSSSNGFNSLVGDVGFVFGSHKNSLMSNLNSEKEQCTGSAEGFGSFNNVGFVFGVNKSNWDSNLHSEHKESSGGVGELGANVGFVFGANKSSSLTNSDLERRPSSGNVQQLGADEFGELNYGGFVFGAKKSNSVSNKNSEQRASNGSEGQMHADEFRKFDSVQFGSKPTTSVSSSNFEAREPSVNVEIFGEGGGTMKEENKAEFRKLDDQCFVFSGDLMSNSNLKKKESHENVEKSASDVSGKMKLDFGKLDNTSFVLGGNWSELTSNFDSVKGESNENGGKSVPIGSQKMKLGAQLGLSDNVRFNSSACLKSSSSISDFQKRESSESSGKSDFEDVGKMKVDIEVGSVVNNKDNFVFGSSVSSTSASGTSTSHKLTDEMKKLTVDDCGKTECSDNAEDPNINSYGSSNHVFVFGSDKSPPGFCTGKARTTSYEQVKDANLKGPGNASAVEKTEGVNFRTIDENVFVFSSSIYAAGSFGGGERHVMPTEKDKNTSGLGVFDGIKLGCPFGSSWEEKQPANVDEKSSNGPSVSTSTPKPFTFQAGLGKISDGPQDQLNDDTNLNKTSNQSLFSSSGLRFEVPSMGRFENKDKFSFTSTPVGLGASTTDFRTLNRDASCSFTANLYNGCAPSAVNATSSTCASDEDLAAAREGPNTSEDDKKCRGKHEEVSKNHYERFVAHSSLEEAETECSNFKSEQKTINRGGGVAEDSVNSDRKREESECVKQFCFASSVEDISVRNFTFSVSSAQDNFSVTKRQNLKKYRMKVGHGPNCTTPSQKVDTVSSSVQSSPLDSGYLHRIWAQDKEGDIISSQRKGENKSKGGEEHDKGSTAATLEACEKWRIRGNQAYEKGYRSEAEEFYTKGINCVLHSEKSGCCVEPLVLCYSNRAAARMSRGRMREALGDCMMAASLDPTFHKVQIRAANCHLALGEVEDALQYFSKCVESGSHVCLDRRIIIEAANGLQNAQKVAKCMNQCAELLRERTSNAANSALEIISQVLSISSYSEKLLEMKGEALLMLQRYEEVIQLCEQTLVFAEKNFAMVTGDNNIVNVDGLEYKNSSIKLWRWLLISKSYFYLGRLDEALDLLEKQELLRSTEDRHGSSTRESSIPFAVTVRELLHRKNAGNEAFQSGRHTEAVEHYTAVVSCSIESRPFAAICFCNRAAAHQSLGQIADAIADCSLAIALDGSYSKAVSRRATLHETIRDYEQAASDLHRLISLLEKQSQEKVQQCGSPDGSAGGNVKELRQAHRRLSSVEEKAKKGISLDHYLILGIKPSDAASEIKKAYRKAALRHHPDKAGQFLARSESGDDGQLWKEIADEVHKDADRLFKMIGEAYAVLSDPTKRSHYDLQEELRNAQKESNGSRASRGPSDYYSSPFDGSASRRYWKQTWKTYGNSRSQF</sequence>
<comment type="caution">
    <text evidence="3">The sequence shown here is derived from an EMBL/GenBank/DDBJ whole genome shotgun (WGS) entry which is preliminary data.</text>
</comment>
<feature type="region of interest" description="Disordered" evidence="1">
    <location>
        <begin position="250"/>
        <end position="270"/>
    </location>
</feature>
<feature type="compositionally biased region" description="Low complexity" evidence="1">
    <location>
        <begin position="19"/>
        <end position="29"/>
    </location>
</feature>
<dbReference type="PROSITE" id="PS00636">
    <property type="entry name" value="DNAJ_1"/>
    <property type="match status" value="1"/>
</dbReference>
<feature type="compositionally biased region" description="Polar residues" evidence="1">
    <location>
        <begin position="645"/>
        <end position="656"/>
    </location>
</feature>
<dbReference type="PANTHER" id="PTHR45181:SF8">
    <property type="entry name" value="HEAT SHOCK PROTEIN DNAJ WITH TETRATRICOPEPTIDE REPEAT-CONTAINING PROTEIN"/>
    <property type="match status" value="1"/>
</dbReference>
<dbReference type="InterPro" id="IPR018253">
    <property type="entry name" value="DnaJ_domain_CS"/>
</dbReference>
<feature type="compositionally biased region" description="Basic and acidic residues" evidence="1">
    <location>
        <begin position="775"/>
        <end position="785"/>
    </location>
</feature>
<dbReference type="Gene3D" id="1.10.287.110">
    <property type="entry name" value="DnaJ domain"/>
    <property type="match status" value="1"/>
</dbReference>
<evidence type="ECO:0000256" key="1">
    <source>
        <dbReference type="SAM" id="MobiDB-lite"/>
    </source>
</evidence>
<feature type="region of interest" description="Disordered" evidence="1">
    <location>
        <begin position="884"/>
        <end position="908"/>
    </location>
</feature>
<feature type="compositionally biased region" description="Low complexity" evidence="1">
    <location>
        <begin position="90"/>
        <end position="101"/>
    </location>
</feature>
<proteinExistence type="predicted"/>
<feature type="region of interest" description="Disordered" evidence="1">
    <location>
        <begin position="766"/>
        <end position="785"/>
    </location>
</feature>
<feature type="region of interest" description="Disordered" evidence="1">
    <location>
        <begin position="925"/>
        <end position="949"/>
    </location>
</feature>
<feature type="region of interest" description="Disordered" evidence="1">
    <location>
        <begin position="633"/>
        <end position="678"/>
    </location>
</feature>
<feature type="region of interest" description="Disordered" evidence="1">
    <location>
        <begin position="1473"/>
        <end position="1498"/>
    </location>
</feature>
<reference evidence="4" key="1">
    <citation type="journal article" date="2020" name="Nat. Commun.">
        <title>Genome assembly of wild tea tree DASZ reveals pedigree and selection history of tea varieties.</title>
        <authorList>
            <person name="Zhang W."/>
            <person name="Zhang Y."/>
            <person name="Qiu H."/>
            <person name="Guo Y."/>
            <person name="Wan H."/>
            <person name="Zhang X."/>
            <person name="Scossa F."/>
            <person name="Alseekh S."/>
            <person name="Zhang Q."/>
            <person name="Wang P."/>
            <person name="Xu L."/>
            <person name="Schmidt M.H."/>
            <person name="Jia X."/>
            <person name="Li D."/>
            <person name="Zhu A."/>
            <person name="Guo F."/>
            <person name="Chen W."/>
            <person name="Ni D."/>
            <person name="Usadel B."/>
            <person name="Fernie A.R."/>
            <person name="Wen W."/>
        </authorList>
    </citation>
    <scope>NUCLEOTIDE SEQUENCE [LARGE SCALE GENOMIC DNA]</scope>
    <source>
        <strain evidence="4">cv. G240</strain>
    </source>
</reference>
<feature type="compositionally biased region" description="Polar residues" evidence="1">
    <location>
        <begin position="41"/>
        <end position="55"/>
    </location>
</feature>
<keyword evidence="4" id="KW-1185">Reference proteome</keyword>
<dbReference type="SUPFAM" id="SSF46565">
    <property type="entry name" value="Chaperone J-domain"/>
    <property type="match status" value="1"/>
</dbReference>
<dbReference type="Proteomes" id="UP000593564">
    <property type="component" value="Unassembled WGS sequence"/>
</dbReference>